<comment type="catalytic activity">
    <reaction evidence="18">
        <text>pyruvate + ATP = phosphoenolpyruvate + ADP + H(+)</text>
        <dbReference type="Rhea" id="RHEA:18157"/>
        <dbReference type="ChEBI" id="CHEBI:15361"/>
        <dbReference type="ChEBI" id="CHEBI:15378"/>
        <dbReference type="ChEBI" id="CHEBI:30616"/>
        <dbReference type="ChEBI" id="CHEBI:58702"/>
        <dbReference type="ChEBI" id="CHEBI:456216"/>
        <dbReference type="EC" id="2.7.1.40"/>
    </reaction>
</comment>
<sequence length="583" mass="62397">MKKTKIICTVGPSTDNVELLRKMMLAGMDLARFNFSHGNHEDHGKRLQLVRRAAEEAGKVIATIADTKGPEMRLGMFAESKIQLNEGDDFCLTTEDYLGDRHMAHVNYAGLPQEVEIGSNILLADGLLSLKVVRIDGCRIYTKVVNGGELSSRKRVACPGIELKLPFLSEQDKADILFAVEHDMDYIAASFVQKADDVIAIRKVLEEAGSSIGIISKIENEAGVQHIDEIIGVSDGIMVARGDLGVEIPTEDVPLVQKDIIARCNKAGKPVITATQMLESMINSYRATRAEASDVANSIFDGSDVIMLSGETASGKYPLEAVQTMAKIAVRTENALDYVHIFQKKGISERIHSTDAISHATVQISQEIKADTILTITESGFTARMIAKYKPQCTVVAVSRLPERVRAMQLYWGVLPLLGPYSTNTDEMIELSLQCALHHSVIKDGASVVITAGVPIGTPGSTNLIKVVTVGTKLLSGTGIGSKTVTGRICVGRTAADFKDKLQKGDILVVDVLNDEFVPQAAAKAAAIIAEEGGLTSSTAIVAVTCGLPVIVGAEKATSKLADGLLVTVDPVSGDVYEGDINL</sequence>
<dbReference type="NCBIfam" id="NF004978">
    <property type="entry name" value="PRK06354.1"/>
    <property type="match status" value="1"/>
</dbReference>
<feature type="domain" description="PEP-utilising enzyme mobile" evidence="20">
    <location>
        <begin position="503"/>
        <end position="574"/>
    </location>
</feature>
<comment type="similarity">
    <text evidence="5 18">Belongs to the pyruvate kinase family.</text>
</comment>
<dbReference type="InterPro" id="IPR011037">
    <property type="entry name" value="Pyrv_Knase-like_insert_dom_sf"/>
</dbReference>
<dbReference type="InterPro" id="IPR040442">
    <property type="entry name" value="Pyrv_kinase-like_dom_sf"/>
</dbReference>
<evidence type="ECO:0000256" key="14">
    <source>
        <dbReference type="ARBA" id="ARBA00022958"/>
    </source>
</evidence>
<evidence type="ECO:0000256" key="3">
    <source>
        <dbReference type="ARBA" id="ARBA00004997"/>
    </source>
</evidence>
<evidence type="ECO:0000256" key="8">
    <source>
        <dbReference type="ARBA" id="ARBA00022679"/>
    </source>
</evidence>
<dbReference type="NCBIfam" id="TIGR01064">
    <property type="entry name" value="pyruv_kin"/>
    <property type="match status" value="1"/>
</dbReference>
<dbReference type="Proteomes" id="UP000186777">
    <property type="component" value="Unassembled WGS sequence"/>
</dbReference>
<evidence type="ECO:0000259" key="21">
    <source>
        <dbReference type="Pfam" id="PF02887"/>
    </source>
</evidence>
<dbReference type="InterPro" id="IPR015793">
    <property type="entry name" value="Pyrv_Knase_brl"/>
</dbReference>
<dbReference type="RefSeq" id="WP_303679551.1">
    <property type="nucleotide sequence ID" value="NZ_CATXFH010000006.1"/>
</dbReference>
<proteinExistence type="inferred from homology"/>
<dbReference type="STRING" id="626940.BHW43_03630"/>
<keyword evidence="12" id="KW-0067">ATP-binding</keyword>
<dbReference type="InterPro" id="IPR008279">
    <property type="entry name" value="PEP-util_enz_mobile_dom"/>
</dbReference>
<evidence type="ECO:0000256" key="4">
    <source>
        <dbReference type="ARBA" id="ARBA00006237"/>
    </source>
</evidence>
<comment type="similarity">
    <text evidence="4">In the C-terminal section; belongs to the PEP-utilizing enzyme family.</text>
</comment>
<dbReference type="GO" id="GO:0030955">
    <property type="term" value="F:potassium ion binding"/>
    <property type="evidence" value="ECO:0007669"/>
    <property type="project" value="UniProtKB-UniRule"/>
</dbReference>
<evidence type="ECO:0000256" key="6">
    <source>
        <dbReference type="ARBA" id="ARBA00012142"/>
    </source>
</evidence>
<dbReference type="Pfam" id="PF00224">
    <property type="entry name" value="PK"/>
    <property type="match status" value="1"/>
</dbReference>
<keyword evidence="14" id="KW-0630">Potassium</keyword>
<feature type="domain" description="Pyruvate kinase barrel" evidence="19">
    <location>
        <begin position="1"/>
        <end position="322"/>
    </location>
</feature>
<dbReference type="NCBIfam" id="NF004491">
    <property type="entry name" value="PRK05826.1"/>
    <property type="match status" value="1"/>
</dbReference>
<evidence type="ECO:0000256" key="10">
    <source>
        <dbReference type="ARBA" id="ARBA00022741"/>
    </source>
</evidence>
<dbReference type="Gene3D" id="3.50.30.10">
    <property type="entry name" value="Phosphohistidine domain"/>
    <property type="match status" value="1"/>
</dbReference>
<evidence type="ECO:0000256" key="1">
    <source>
        <dbReference type="ARBA" id="ARBA00001946"/>
    </source>
</evidence>
<dbReference type="FunFam" id="3.20.20.60:FF:000025">
    <property type="entry name" value="Pyruvate kinase"/>
    <property type="match status" value="1"/>
</dbReference>
<dbReference type="EMBL" id="MNTG01000024">
    <property type="protein sequence ID" value="OLA38196.1"/>
    <property type="molecule type" value="Genomic_DNA"/>
</dbReference>
<name>A0A1Q6R785_9FIRM</name>
<dbReference type="AlphaFoldDB" id="A0A1Q6R785"/>
<dbReference type="PRINTS" id="PR01050">
    <property type="entry name" value="PYRUVTKNASE"/>
</dbReference>
<dbReference type="EC" id="2.7.1.40" evidence="6 17"/>
<keyword evidence="9" id="KW-0479">Metal-binding</keyword>
<keyword evidence="13 18" id="KW-0460">Magnesium</keyword>
<keyword evidence="16 22" id="KW-0670">Pyruvate</keyword>
<dbReference type="FunFam" id="2.40.33.10:FF:000001">
    <property type="entry name" value="Pyruvate kinase"/>
    <property type="match status" value="1"/>
</dbReference>
<dbReference type="SUPFAM" id="SSF52935">
    <property type="entry name" value="PK C-terminal domain-like"/>
    <property type="match status" value="1"/>
</dbReference>
<dbReference type="SUPFAM" id="SSF50800">
    <property type="entry name" value="PK beta-barrel domain-like"/>
    <property type="match status" value="1"/>
</dbReference>
<dbReference type="InterPro" id="IPR015795">
    <property type="entry name" value="Pyrv_Knase_C"/>
</dbReference>
<comment type="cofactor">
    <cofactor evidence="1">
        <name>Mg(2+)</name>
        <dbReference type="ChEBI" id="CHEBI:18420"/>
    </cofactor>
</comment>
<dbReference type="SUPFAM" id="SSF52009">
    <property type="entry name" value="Phosphohistidine domain"/>
    <property type="match status" value="1"/>
</dbReference>
<dbReference type="Pfam" id="PF00391">
    <property type="entry name" value="PEP-utilizers"/>
    <property type="match status" value="1"/>
</dbReference>
<keyword evidence="11 18" id="KW-0418">Kinase</keyword>
<dbReference type="InterPro" id="IPR001697">
    <property type="entry name" value="Pyr_Knase"/>
</dbReference>
<dbReference type="InterPro" id="IPR015813">
    <property type="entry name" value="Pyrv/PenolPyrv_kinase-like_dom"/>
</dbReference>
<keyword evidence="8 18" id="KW-0808">Transferase</keyword>
<evidence type="ECO:0000256" key="7">
    <source>
        <dbReference type="ARBA" id="ARBA00018587"/>
    </source>
</evidence>
<dbReference type="SUPFAM" id="SSF51621">
    <property type="entry name" value="Phosphoenolpyruvate/pyruvate domain"/>
    <property type="match status" value="1"/>
</dbReference>
<keyword evidence="10" id="KW-0547">Nucleotide-binding</keyword>
<accession>A0A1Q6R785</accession>
<dbReference type="InterPro" id="IPR036918">
    <property type="entry name" value="Pyrv_Knase_C_sf"/>
</dbReference>
<evidence type="ECO:0000256" key="5">
    <source>
        <dbReference type="ARBA" id="ARBA00008663"/>
    </source>
</evidence>
<evidence type="ECO:0000259" key="19">
    <source>
        <dbReference type="Pfam" id="PF00224"/>
    </source>
</evidence>
<dbReference type="GO" id="GO:0000287">
    <property type="term" value="F:magnesium ion binding"/>
    <property type="evidence" value="ECO:0007669"/>
    <property type="project" value="UniProtKB-UniRule"/>
</dbReference>
<comment type="caution">
    <text evidence="22">The sequence shown here is derived from an EMBL/GenBank/DDBJ whole genome shotgun (WGS) entry which is preliminary data.</text>
</comment>
<evidence type="ECO:0000256" key="2">
    <source>
        <dbReference type="ARBA" id="ARBA00001958"/>
    </source>
</evidence>
<evidence type="ECO:0000256" key="9">
    <source>
        <dbReference type="ARBA" id="ARBA00022723"/>
    </source>
</evidence>
<dbReference type="InterPro" id="IPR036637">
    <property type="entry name" value="Phosphohistidine_dom_sf"/>
</dbReference>
<gene>
    <name evidence="22" type="ORF">BHW43_03630</name>
</gene>
<comment type="pathway">
    <text evidence="3 18">Carbohydrate degradation; glycolysis; pyruvate from D-glyceraldehyde 3-phosphate: step 5/5.</text>
</comment>
<dbReference type="Gene3D" id="3.40.1380.20">
    <property type="entry name" value="Pyruvate kinase, C-terminal domain"/>
    <property type="match status" value="1"/>
</dbReference>
<evidence type="ECO:0000256" key="12">
    <source>
        <dbReference type="ARBA" id="ARBA00022840"/>
    </source>
</evidence>
<keyword evidence="15 18" id="KW-0324">Glycolysis</keyword>
<organism evidence="22 23">
    <name type="scientific">Phascolarctobacterium succinatutens</name>
    <dbReference type="NCBI Taxonomy" id="626940"/>
    <lineage>
        <taxon>Bacteria</taxon>
        <taxon>Bacillati</taxon>
        <taxon>Bacillota</taxon>
        <taxon>Negativicutes</taxon>
        <taxon>Acidaminococcales</taxon>
        <taxon>Acidaminococcaceae</taxon>
        <taxon>Phascolarctobacterium</taxon>
    </lineage>
</organism>
<dbReference type="Gene3D" id="3.20.20.60">
    <property type="entry name" value="Phosphoenolpyruvate-binding domains"/>
    <property type="match status" value="1"/>
</dbReference>
<dbReference type="Pfam" id="PF02887">
    <property type="entry name" value="PK_C"/>
    <property type="match status" value="1"/>
</dbReference>
<evidence type="ECO:0000313" key="22">
    <source>
        <dbReference type="EMBL" id="OLA38196.1"/>
    </source>
</evidence>
<evidence type="ECO:0000313" key="23">
    <source>
        <dbReference type="Proteomes" id="UP000186777"/>
    </source>
</evidence>
<dbReference type="PANTHER" id="PTHR11817">
    <property type="entry name" value="PYRUVATE KINASE"/>
    <property type="match status" value="1"/>
</dbReference>
<reference evidence="22 23" key="1">
    <citation type="journal article" date="2016" name="Nat. Biotechnol.">
        <title>Measurement of bacterial replication rates in microbial communities.</title>
        <authorList>
            <person name="Brown C.T."/>
            <person name="Olm M.R."/>
            <person name="Thomas B.C."/>
            <person name="Banfield J.F."/>
        </authorList>
    </citation>
    <scope>NUCLEOTIDE SEQUENCE [LARGE SCALE GENOMIC DNA]</scope>
    <source>
        <strain evidence="22">46_33</strain>
    </source>
</reference>
<comment type="cofactor">
    <cofactor evidence="2">
        <name>K(+)</name>
        <dbReference type="ChEBI" id="CHEBI:29103"/>
    </cofactor>
</comment>
<evidence type="ECO:0000256" key="18">
    <source>
        <dbReference type="RuleBase" id="RU000504"/>
    </source>
</evidence>
<dbReference type="GO" id="GO:0005524">
    <property type="term" value="F:ATP binding"/>
    <property type="evidence" value="ECO:0007669"/>
    <property type="project" value="UniProtKB-KW"/>
</dbReference>
<evidence type="ECO:0000256" key="15">
    <source>
        <dbReference type="ARBA" id="ARBA00023152"/>
    </source>
</evidence>
<evidence type="ECO:0000256" key="17">
    <source>
        <dbReference type="NCBIfam" id="TIGR01064"/>
    </source>
</evidence>
<protein>
    <recommendedName>
        <fullName evidence="7 17">Pyruvate kinase</fullName>
        <ecNumber evidence="6 17">2.7.1.40</ecNumber>
    </recommendedName>
</protein>
<dbReference type="Gene3D" id="2.40.33.10">
    <property type="entry name" value="PK beta-barrel domain-like"/>
    <property type="match status" value="1"/>
</dbReference>
<feature type="domain" description="Pyruvate kinase C-terminal" evidence="21">
    <location>
        <begin position="355"/>
        <end position="468"/>
    </location>
</feature>
<evidence type="ECO:0000256" key="13">
    <source>
        <dbReference type="ARBA" id="ARBA00022842"/>
    </source>
</evidence>
<evidence type="ECO:0000256" key="11">
    <source>
        <dbReference type="ARBA" id="ARBA00022777"/>
    </source>
</evidence>
<dbReference type="GO" id="GO:0016301">
    <property type="term" value="F:kinase activity"/>
    <property type="evidence" value="ECO:0007669"/>
    <property type="project" value="UniProtKB-KW"/>
</dbReference>
<dbReference type="GO" id="GO:0004743">
    <property type="term" value="F:pyruvate kinase activity"/>
    <property type="evidence" value="ECO:0007669"/>
    <property type="project" value="UniProtKB-UniRule"/>
</dbReference>
<evidence type="ECO:0000259" key="20">
    <source>
        <dbReference type="Pfam" id="PF00391"/>
    </source>
</evidence>
<dbReference type="UniPathway" id="UPA00109">
    <property type="reaction ID" value="UER00188"/>
</dbReference>
<dbReference type="InterPro" id="IPR015806">
    <property type="entry name" value="Pyrv_Knase_insert_dom_sf"/>
</dbReference>
<evidence type="ECO:0000256" key="16">
    <source>
        <dbReference type="ARBA" id="ARBA00023317"/>
    </source>
</evidence>